<evidence type="ECO:0000256" key="2">
    <source>
        <dbReference type="PROSITE-ProRule" id="PRU00035"/>
    </source>
</evidence>
<evidence type="ECO:0000259" key="3">
    <source>
        <dbReference type="PROSITE" id="PS50014"/>
    </source>
</evidence>
<gene>
    <name evidence="4" type="ORF">FRACYDRAFT_155258</name>
</gene>
<dbReference type="AlphaFoldDB" id="A0A1E7FLT3"/>
<feature type="non-terminal residue" evidence="4">
    <location>
        <position position="1"/>
    </location>
</feature>
<dbReference type="OrthoDB" id="21449at2759"/>
<reference evidence="4 5" key="1">
    <citation type="submission" date="2016-09" db="EMBL/GenBank/DDBJ databases">
        <title>Extensive genetic diversity and differential bi-allelic expression allows diatom success in the polar Southern Ocean.</title>
        <authorList>
            <consortium name="DOE Joint Genome Institute"/>
            <person name="Mock T."/>
            <person name="Otillar R.P."/>
            <person name="Strauss J."/>
            <person name="Dupont C."/>
            <person name="Frickenhaus S."/>
            <person name="Maumus F."/>
            <person name="Mcmullan M."/>
            <person name="Sanges R."/>
            <person name="Schmutz J."/>
            <person name="Toseland A."/>
            <person name="Valas R."/>
            <person name="Veluchamy A."/>
            <person name="Ward B.J."/>
            <person name="Allen A."/>
            <person name="Barry K."/>
            <person name="Falciatore A."/>
            <person name="Ferrante M."/>
            <person name="Fortunato A.E."/>
            <person name="Gloeckner G."/>
            <person name="Gruber A."/>
            <person name="Hipkin R."/>
            <person name="Janech M."/>
            <person name="Kroth P."/>
            <person name="Leese F."/>
            <person name="Lindquist E."/>
            <person name="Lyon B.R."/>
            <person name="Martin J."/>
            <person name="Mayer C."/>
            <person name="Parker M."/>
            <person name="Quesneville H."/>
            <person name="Raymond J."/>
            <person name="Uhlig C."/>
            <person name="Valentin K.U."/>
            <person name="Worden A.Z."/>
            <person name="Armbrust E.V."/>
            <person name="Bowler C."/>
            <person name="Green B."/>
            <person name="Moulton V."/>
            <person name="Van Oosterhout C."/>
            <person name="Grigoriev I."/>
        </authorList>
    </citation>
    <scope>NUCLEOTIDE SEQUENCE [LARGE SCALE GENOMIC DNA]</scope>
    <source>
        <strain evidence="4 5">CCMP1102</strain>
    </source>
</reference>
<dbReference type="Proteomes" id="UP000095751">
    <property type="component" value="Unassembled WGS sequence"/>
</dbReference>
<dbReference type="PROSITE" id="PS50014">
    <property type="entry name" value="BROMODOMAIN_2"/>
    <property type="match status" value="1"/>
</dbReference>
<feature type="non-terminal residue" evidence="4">
    <location>
        <position position="60"/>
    </location>
</feature>
<dbReference type="PRINTS" id="PR00503">
    <property type="entry name" value="BROMODOMAIN"/>
</dbReference>
<evidence type="ECO:0000256" key="1">
    <source>
        <dbReference type="ARBA" id="ARBA00023117"/>
    </source>
</evidence>
<dbReference type="InterPro" id="IPR036427">
    <property type="entry name" value="Bromodomain-like_sf"/>
</dbReference>
<dbReference type="PANTHER" id="PTHR22881:SF27">
    <property type="entry name" value="BROMODOMAIN CONTAINING 7_9"/>
    <property type="match status" value="1"/>
</dbReference>
<dbReference type="Pfam" id="PF00439">
    <property type="entry name" value="Bromodomain"/>
    <property type="match status" value="1"/>
</dbReference>
<sequence length="60" mass="6848">YFAIIQGKPMDFGTIKKKVLQNKYATLGSFVSDARLLCDNAMLYNPPDSIYWKTAREISD</sequence>
<dbReference type="Gene3D" id="1.20.920.10">
    <property type="entry name" value="Bromodomain-like"/>
    <property type="match status" value="1"/>
</dbReference>
<feature type="domain" description="Bromo" evidence="3">
    <location>
        <begin position="1"/>
        <end position="52"/>
    </location>
</feature>
<dbReference type="EMBL" id="KV784356">
    <property type="protein sequence ID" value="OEU19129.1"/>
    <property type="molecule type" value="Genomic_DNA"/>
</dbReference>
<evidence type="ECO:0000313" key="5">
    <source>
        <dbReference type="Proteomes" id="UP000095751"/>
    </source>
</evidence>
<dbReference type="InterPro" id="IPR001487">
    <property type="entry name" value="Bromodomain"/>
</dbReference>
<dbReference type="CDD" id="cd04369">
    <property type="entry name" value="Bromodomain"/>
    <property type="match status" value="1"/>
</dbReference>
<organism evidence="4 5">
    <name type="scientific">Fragilariopsis cylindrus CCMP1102</name>
    <dbReference type="NCBI Taxonomy" id="635003"/>
    <lineage>
        <taxon>Eukaryota</taxon>
        <taxon>Sar</taxon>
        <taxon>Stramenopiles</taxon>
        <taxon>Ochrophyta</taxon>
        <taxon>Bacillariophyta</taxon>
        <taxon>Bacillariophyceae</taxon>
        <taxon>Bacillariophycidae</taxon>
        <taxon>Bacillariales</taxon>
        <taxon>Bacillariaceae</taxon>
        <taxon>Fragilariopsis</taxon>
    </lineage>
</organism>
<dbReference type="SUPFAM" id="SSF47370">
    <property type="entry name" value="Bromodomain"/>
    <property type="match status" value="1"/>
</dbReference>
<dbReference type="PANTHER" id="PTHR22881">
    <property type="entry name" value="BROMODOMAIN CONTAINING PROTEIN"/>
    <property type="match status" value="1"/>
</dbReference>
<dbReference type="KEGG" id="fcy:FRACYDRAFT_155258"/>
<keyword evidence="5" id="KW-1185">Reference proteome</keyword>
<keyword evidence="1 2" id="KW-0103">Bromodomain</keyword>
<protein>
    <submittedName>
        <fullName evidence="4">Bromodomain-containing protein</fullName>
    </submittedName>
</protein>
<dbReference type="InterPro" id="IPR051831">
    <property type="entry name" value="Bromodomain_contain_prot"/>
</dbReference>
<proteinExistence type="predicted"/>
<name>A0A1E7FLT3_9STRA</name>
<dbReference type="InParanoid" id="A0A1E7FLT3"/>
<accession>A0A1E7FLT3</accession>
<evidence type="ECO:0000313" key="4">
    <source>
        <dbReference type="EMBL" id="OEU19129.1"/>
    </source>
</evidence>